<dbReference type="Pfam" id="PF07690">
    <property type="entry name" value="MFS_1"/>
    <property type="match status" value="1"/>
</dbReference>
<feature type="transmembrane region" description="Helical" evidence="4">
    <location>
        <begin position="55"/>
        <end position="76"/>
    </location>
</feature>
<keyword evidence="3 4" id="KW-0472">Membrane</keyword>
<dbReference type="InterPro" id="IPR011701">
    <property type="entry name" value="MFS"/>
</dbReference>
<dbReference type="Gene3D" id="1.20.1250.20">
    <property type="entry name" value="MFS general substrate transporter like domains"/>
    <property type="match status" value="2"/>
</dbReference>
<evidence type="ECO:0000313" key="6">
    <source>
        <dbReference type="EMBL" id="WCR06468.1"/>
    </source>
</evidence>
<dbReference type="PANTHER" id="PTHR43129:SF1">
    <property type="entry name" value="FOSMIDOMYCIN RESISTANCE PROTEIN"/>
    <property type="match status" value="1"/>
</dbReference>
<feature type="transmembrane region" description="Helical" evidence="4">
    <location>
        <begin position="218"/>
        <end position="239"/>
    </location>
</feature>
<evidence type="ECO:0000256" key="4">
    <source>
        <dbReference type="SAM" id="Phobius"/>
    </source>
</evidence>
<accession>A0ABY7SHQ0</accession>
<feature type="transmembrane region" description="Helical" evidence="4">
    <location>
        <begin position="148"/>
        <end position="169"/>
    </location>
</feature>
<dbReference type="EMBL" id="CP067136">
    <property type="protein sequence ID" value="WCR06468.1"/>
    <property type="molecule type" value="Genomic_DNA"/>
</dbReference>
<feature type="transmembrane region" description="Helical" evidence="4">
    <location>
        <begin position="88"/>
        <end position="104"/>
    </location>
</feature>
<feature type="transmembrane region" description="Helical" evidence="4">
    <location>
        <begin position="345"/>
        <end position="367"/>
    </location>
</feature>
<evidence type="ECO:0000256" key="2">
    <source>
        <dbReference type="ARBA" id="ARBA00022989"/>
    </source>
</evidence>
<sequence>MSAADSATNTPLASDRRTVWLVLSAISLCHMINDVMQSMLSAIYPLLQQEFSLSYAQIGIMTFAFQVTASLLQPLIGMLTDRHPQPKSLPFGMASTFCGVLLLAFAHEYWLLLVGAMLIGVGSAVFHPESSRVARLASGGRFGTAQSLFQLGGNFGQSLGPLLAAFIVVPLGRPAVALFAIAAAVGVIVLGRVGAWAEGRRRASAASIDKTLKLPKGVVLRAIAVLAILVFTKNIYTASMNSYFTFFTIEKFGLSTQGAQIMLFLFLLGMAGGVMLGGLFGDRFGPLKVIWFSILGVLPFTLMLPHVGLVATGVLAVVIGLILASAFPAIVVFAQELVPGRTGTIAGLFFGFSFGMGGIAAAALGVLADMQGIQQVFLYCSFLPLLGILTILLPRSKAMGAA</sequence>
<name>A0ABY7SHQ0_9RHOB</name>
<reference evidence="6 7" key="1">
    <citation type="submission" date="2021-01" db="EMBL/GenBank/DDBJ databases">
        <title>Biogeographic distribution of Paracoccus.</title>
        <authorList>
            <person name="Hollensteiner J."/>
            <person name="Leineberger J."/>
            <person name="Brinkhoff T."/>
            <person name="Daniel R."/>
        </authorList>
    </citation>
    <scope>NUCLEOTIDE SEQUENCE [LARGE SCALE GENOMIC DNA]</scope>
    <source>
        <strain evidence="6 7">KCTC 22803</strain>
    </source>
</reference>
<evidence type="ECO:0000256" key="1">
    <source>
        <dbReference type="ARBA" id="ARBA00022692"/>
    </source>
</evidence>
<feature type="transmembrane region" description="Helical" evidence="4">
    <location>
        <begin position="175"/>
        <end position="197"/>
    </location>
</feature>
<dbReference type="PANTHER" id="PTHR43129">
    <property type="entry name" value="FOSMIDOMYCIN RESISTANCE PROTEIN"/>
    <property type="match status" value="1"/>
</dbReference>
<feature type="transmembrane region" description="Helical" evidence="4">
    <location>
        <begin position="313"/>
        <end position="333"/>
    </location>
</feature>
<dbReference type="InterPro" id="IPR036259">
    <property type="entry name" value="MFS_trans_sf"/>
</dbReference>
<dbReference type="PROSITE" id="PS50850">
    <property type="entry name" value="MFS"/>
    <property type="match status" value="1"/>
</dbReference>
<evidence type="ECO:0000259" key="5">
    <source>
        <dbReference type="PROSITE" id="PS50850"/>
    </source>
</evidence>
<dbReference type="CDD" id="cd17478">
    <property type="entry name" value="MFS_FsR"/>
    <property type="match status" value="1"/>
</dbReference>
<evidence type="ECO:0000256" key="3">
    <source>
        <dbReference type="ARBA" id="ARBA00023136"/>
    </source>
</evidence>
<dbReference type="RefSeq" id="WP_271884211.1">
    <property type="nucleotide sequence ID" value="NZ_CP067136.1"/>
</dbReference>
<organism evidence="6 7">
    <name type="scientific">Paracoccus fistulariae</name>
    <dbReference type="NCBI Taxonomy" id="658446"/>
    <lineage>
        <taxon>Bacteria</taxon>
        <taxon>Pseudomonadati</taxon>
        <taxon>Pseudomonadota</taxon>
        <taxon>Alphaproteobacteria</taxon>
        <taxon>Rhodobacterales</taxon>
        <taxon>Paracoccaceae</taxon>
        <taxon>Paracoccus</taxon>
    </lineage>
</organism>
<keyword evidence="7" id="KW-1185">Reference proteome</keyword>
<feature type="transmembrane region" description="Helical" evidence="4">
    <location>
        <begin position="20"/>
        <end position="43"/>
    </location>
</feature>
<dbReference type="Proteomes" id="UP001219349">
    <property type="component" value="Chromosome"/>
</dbReference>
<protein>
    <submittedName>
        <fullName evidence="6">MFS transporter</fullName>
    </submittedName>
</protein>
<keyword evidence="2 4" id="KW-1133">Transmembrane helix</keyword>
<proteinExistence type="predicted"/>
<feature type="domain" description="Major facilitator superfamily (MFS) profile" evidence="5">
    <location>
        <begin position="22"/>
        <end position="399"/>
    </location>
</feature>
<feature type="transmembrane region" description="Helical" evidence="4">
    <location>
        <begin position="373"/>
        <end position="393"/>
    </location>
</feature>
<feature type="transmembrane region" description="Helical" evidence="4">
    <location>
        <begin position="110"/>
        <end position="127"/>
    </location>
</feature>
<feature type="transmembrane region" description="Helical" evidence="4">
    <location>
        <begin position="289"/>
        <end position="307"/>
    </location>
</feature>
<keyword evidence="1 4" id="KW-0812">Transmembrane</keyword>
<gene>
    <name evidence="6" type="ORF">JHX87_13355</name>
</gene>
<feature type="transmembrane region" description="Helical" evidence="4">
    <location>
        <begin position="259"/>
        <end position="280"/>
    </location>
</feature>
<dbReference type="SUPFAM" id="SSF103473">
    <property type="entry name" value="MFS general substrate transporter"/>
    <property type="match status" value="1"/>
</dbReference>
<dbReference type="InterPro" id="IPR020846">
    <property type="entry name" value="MFS_dom"/>
</dbReference>
<evidence type="ECO:0000313" key="7">
    <source>
        <dbReference type="Proteomes" id="UP001219349"/>
    </source>
</evidence>